<sequence>MLYPYPYTSVSSIQLQRRLVRPGNLFPVISSPMSVLTGLGEISPKKTLLTTRILEPQFKNCWSKVELVPKPDEIGNFIEEVVDLARQIHLEVQELPRFPQSGADS</sequence>
<gene>
    <name evidence="1" type="ORF">TNCV_2070101</name>
</gene>
<keyword evidence="2" id="KW-1185">Reference proteome</keyword>
<proteinExistence type="predicted"/>
<dbReference type="EMBL" id="BMAU01021379">
    <property type="protein sequence ID" value="GFY27390.1"/>
    <property type="molecule type" value="Genomic_DNA"/>
</dbReference>
<protein>
    <submittedName>
        <fullName evidence="1">Uncharacterized protein</fullName>
    </submittedName>
</protein>
<dbReference type="AlphaFoldDB" id="A0A8X7BD90"/>
<name>A0A8X7BD90_TRICX</name>
<accession>A0A8X7BD90</accession>
<dbReference type="Proteomes" id="UP000887159">
    <property type="component" value="Unassembled WGS sequence"/>
</dbReference>
<organism evidence="1 2">
    <name type="scientific">Trichonephila clavipes</name>
    <name type="common">Golden silk orbweaver</name>
    <name type="synonym">Nephila clavipes</name>
    <dbReference type="NCBI Taxonomy" id="2585209"/>
    <lineage>
        <taxon>Eukaryota</taxon>
        <taxon>Metazoa</taxon>
        <taxon>Ecdysozoa</taxon>
        <taxon>Arthropoda</taxon>
        <taxon>Chelicerata</taxon>
        <taxon>Arachnida</taxon>
        <taxon>Araneae</taxon>
        <taxon>Araneomorphae</taxon>
        <taxon>Entelegynae</taxon>
        <taxon>Araneoidea</taxon>
        <taxon>Nephilidae</taxon>
        <taxon>Trichonephila</taxon>
    </lineage>
</organism>
<evidence type="ECO:0000313" key="2">
    <source>
        <dbReference type="Proteomes" id="UP000887159"/>
    </source>
</evidence>
<evidence type="ECO:0000313" key="1">
    <source>
        <dbReference type="EMBL" id="GFY27390.1"/>
    </source>
</evidence>
<comment type="caution">
    <text evidence="1">The sequence shown here is derived from an EMBL/GenBank/DDBJ whole genome shotgun (WGS) entry which is preliminary data.</text>
</comment>
<reference evidence="1" key="1">
    <citation type="submission" date="2020-08" db="EMBL/GenBank/DDBJ databases">
        <title>Multicomponent nature underlies the extraordinary mechanical properties of spider dragline silk.</title>
        <authorList>
            <person name="Kono N."/>
            <person name="Nakamura H."/>
            <person name="Mori M."/>
            <person name="Yoshida Y."/>
            <person name="Ohtoshi R."/>
            <person name="Malay A.D."/>
            <person name="Moran D.A.P."/>
            <person name="Tomita M."/>
            <person name="Numata K."/>
            <person name="Arakawa K."/>
        </authorList>
    </citation>
    <scope>NUCLEOTIDE SEQUENCE</scope>
</reference>